<dbReference type="InterPro" id="IPR012349">
    <property type="entry name" value="Split_barrel_FMN-bd"/>
</dbReference>
<accession>A0AAW5P0H0</accession>
<feature type="domain" description="Pyridoxamine 5'-phosphate oxidase N-terminal" evidence="1">
    <location>
        <begin position="6"/>
        <end position="127"/>
    </location>
</feature>
<dbReference type="Pfam" id="PF01243">
    <property type="entry name" value="PNPOx_N"/>
    <property type="match status" value="1"/>
</dbReference>
<sequence length="138" mass="15394">MSTKTMKEKAAELLQKCEIVVLSSVNKEGYPRPVPMSKIAAEGISAIWMSTGANSLKTIDFLSNPKAGLCFQEKGDSVALMGEVEVVTDEKLKKELWQDWFIEHFLGGPTDPGYVLLKFTANHATYWIEGTFIHKKLN</sequence>
<comment type="caution">
    <text evidence="2">The sequence shown here is derived from an EMBL/GenBank/DDBJ whole genome shotgun (WGS) entry which is preliminary data.</text>
</comment>
<dbReference type="PANTHER" id="PTHR34818:SF1">
    <property type="entry name" value="PROTEIN BLI-3"/>
    <property type="match status" value="1"/>
</dbReference>
<evidence type="ECO:0000313" key="3">
    <source>
        <dbReference type="Proteomes" id="UP001204548"/>
    </source>
</evidence>
<dbReference type="PANTHER" id="PTHR34818">
    <property type="entry name" value="PROTEIN BLI-3"/>
    <property type="match status" value="1"/>
</dbReference>
<proteinExistence type="predicted"/>
<dbReference type="EMBL" id="JANUTS010000001">
    <property type="protein sequence ID" value="MCS2794240.1"/>
    <property type="molecule type" value="Genomic_DNA"/>
</dbReference>
<dbReference type="Gene3D" id="2.30.110.10">
    <property type="entry name" value="Electron Transport, Fmn-binding Protein, Chain A"/>
    <property type="match status" value="1"/>
</dbReference>
<evidence type="ECO:0000313" key="2">
    <source>
        <dbReference type="EMBL" id="MCS2794240.1"/>
    </source>
</evidence>
<dbReference type="InterPro" id="IPR011576">
    <property type="entry name" value="Pyridox_Oxase_N"/>
</dbReference>
<protein>
    <submittedName>
        <fullName evidence="2">Pyridoxamine 5'-phosphate oxidase family protein</fullName>
    </submittedName>
</protein>
<dbReference type="SUPFAM" id="SSF50475">
    <property type="entry name" value="FMN-binding split barrel"/>
    <property type="match status" value="1"/>
</dbReference>
<dbReference type="RefSeq" id="WP_010538683.1">
    <property type="nucleotide sequence ID" value="NZ_JABFIA010000010.1"/>
</dbReference>
<organism evidence="2 3">
    <name type="scientific">Bacteroides faecis</name>
    <dbReference type="NCBI Taxonomy" id="674529"/>
    <lineage>
        <taxon>Bacteria</taxon>
        <taxon>Pseudomonadati</taxon>
        <taxon>Bacteroidota</taxon>
        <taxon>Bacteroidia</taxon>
        <taxon>Bacteroidales</taxon>
        <taxon>Bacteroidaceae</taxon>
        <taxon>Bacteroides</taxon>
    </lineage>
</organism>
<evidence type="ECO:0000259" key="1">
    <source>
        <dbReference type="Pfam" id="PF01243"/>
    </source>
</evidence>
<name>A0AAW5P0H0_9BACE</name>
<dbReference type="Proteomes" id="UP001204548">
    <property type="component" value="Unassembled WGS sequence"/>
</dbReference>
<reference evidence="2" key="1">
    <citation type="submission" date="2022-08" db="EMBL/GenBank/DDBJ databases">
        <title>Genome Sequencing of Bacteroides fragilis Group Isolates with Nanopore Technology.</title>
        <authorList>
            <person name="Tisza M.J."/>
            <person name="Smith D."/>
            <person name="Dekker J.P."/>
        </authorList>
    </citation>
    <scope>NUCLEOTIDE SEQUENCE</scope>
    <source>
        <strain evidence="2">BFG-351</strain>
    </source>
</reference>
<gene>
    <name evidence="2" type="ORF">NXW97_19940</name>
</gene>
<dbReference type="AlphaFoldDB" id="A0AAW5P0H0"/>
<dbReference type="InterPro" id="IPR052917">
    <property type="entry name" value="Stress-Dev_Protein"/>
</dbReference>